<dbReference type="Pfam" id="PF00139">
    <property type="entry name" value="Lectin_legB"/>
    <property type="match status" value="1"/>
</dbReference>
<dbReference type="InterPro" id="IPR001220">
    <property type="entry name" value="Legume_lectin_dom"/>
</dbReference>
<dbReference type="PANTHER" id="PTHR32401:SF48">
    <property type="entry name" value="LEGUME LECTIN DOMAIN-CONTAINING PROTEIN"/>
    <property type="match status" value="1"/>
</dbReference>
<dbReference type="SUPFAM" id="SSF49899">
    <property type="entry name" value="Concanavalin A-like lectins/glucanases"/>
    <property type="match status" value="1"/>
</dbReference>
<gene>
    <name evidence="3" type="ORF">GJ699_15455</name>
</gene>
<dbReference type="PANTHER" id="PTHR32401">
    <property type="entry name" value="CONCANAVALIN A-LIKE LECTIN FAMILY PROTEIN"/>
    <property type="match status" value="1"/>
</dbReference>
<evidence type="ECO:0000256" key="1">
    <source>
        <dbReference type="SAM" id="SignalP"/>
    </source>
</evidence>
<dbReference type="GO" id="GO:0030246">
    <property type="term" value="F:carbohydrate binding"/>
    <property type="evidence" value="ECO:0007669"/>
    <property type="project" value="InterPro"/>
</dbReference>
<dbReference type="NCBIfam" id="TIGR02595">
    <property type="entry name" value="PEP_CTERM"/>
    <property type="match status" value="1"/>
</dbReference>
<dbReference type="EMBL" id="WKJK01000007">
    <property type="protein sequence ID" value="MRW91388.1"/>
    <property type="molecule type" value="Genomic_DNA"/>
</dbReference>
<feature type="signal peptide" evidence="1">
    <location>
        <begin position="1"/>
        <end position="23"/>
    </location>
</feature>
<name>A0A6I2KZR2_9BURK</name>
<accession>A0A6I2KZR2</accession>
<reference evidence="3 4" key="1">
    <citation type="submission" date="2019-11" db="EMBL/GenBank/DDBJ databases">
        <title>Novel species isolated from a subtropical stream in China.</title>
        <authorList>
            <person name="Lu H."/>
        </authorList>
    </citation>
    <scope>NUCLEOTIDE SEQUENCE [LARGE SCALE GENOMIC DNA]</scope>
    <source>
        <strain evidence="3 4">FT80W</strain>
    </source>
</reference>
<dbReference type="Gene3D" id="2.60.120.200">
    <property type="match status" value="1"/>
</dbReference>
<dbReference type="Proteomes" id="UP000433309">
    <property type="component" value="Unassembled WGS sequence"/>
</dbReference>
<sequence length="263" mass="26229">MRSTLAIAAVVASAFAIPTAASATAIDLSTLNLAGSAQLVGGSLQLTHTSSVSNASGVSGAAWLTQGISTASSFSTTFSFSLAGNDSGSMADGIALAFQNVGTNVTGVGGGDVGYWNIGGSGSSAVGSVIRTWTNNDYGLSTNGVVQGLKDTPFDLGAANKVTGTETVSYNATTHELTLSGVFIDANTGQSYNISDSKTVDLSAKFGSTMYVGFTGGTAGADANQSITSFSLTSAVPEPATYAMLLAGLGMVGAISRRRKKAV</sequence>
<dbReference type="InterPro" id="IPR050258">
    <property type="entry name" value="Leguminous_Lectin"/>
</dbReference>
<keyword evidence="4" id="KW-1185">Reference proteome</keyword>
<comment type="caution">
    <text evidence="3">The sequence shown here is derived from an EMBL/GenBank/DDBJ whole genome shotgun (WGS) entry which is preliminary data.</text>
</comment>
<keyword evidence="1" id="KW-0732">Signal</keyword>
<dbReference type="InterPro" id="IPR013424">
    <property type="entry name" value="Ice-binding_C"/>
</dbReference>
<organism evidence="3 4">
    <name type="scientific">Duganella guangzhouensis</name>
    <dbReference type="NCBI Taxonomy" id="2666084"/>
    <lineage>
        <taxon>Bacteria</taxon>
        <taxon>Pseudomonadati</taxon>
        <taxon>Pseudomonadota</taxon>
        <taxon>Betaproteobacteria</taxon>
        <taxon>Burkholderiales</taxon>
        <taxon>Oxalobacteraceae</taxon>
        <taxon>Telluria group</taxon>
        <taxon>Duganella</taxon>
    </lineage>
</organism>
<dbReference type="RefSeq" id="WP_154377726.1">
    <property type="nucleotide sequence ID" value="NZ_WKJK01000007.1"/>
</dbReference>
<evidence type="ECO:0000313" key="4">
    <source>
        <dbReference type="Proteomes" id="UP000433309"/>
    </source>
</evidence>
<dbReference type="InterPro" id="IPR013320">
    <property type="entry name" value="ConA-like_dom_sf"/>
</dbReference>
<dbReference type="AlphaFoldDB" id="A0A6I2KZR2"/>
<feature type="domain" description="Legume lectin" evidence="2">
    <location>
        <begin position="30"/>
        <end position="239"/>
    </location>
</feature>
<dbReference type="NCBIfam" id="NF035944">
    <property type="entry name" value="PEPxxWA-CTERM"/>
    <property type="match status" value="1"/>
</dbReference>
<protein>
    <submittedName>
        <fullName evidence="3">PEPxxWA-CTERM sorting domain-containing protein</fullName>
    </submittedName>
</protein>
<feature type="chain" id="PRO_5026049006" evidence="1">
    <location>
        <begin position="24"/>
        <end position="263"/>
    </location>
</feature>
<evidence type="ECO:0000259" key="2">
    <source>
        <dbReference type="Pfam" id="PF00139"/>
    </source>
</evidence>
<proteinExistence type="predicted"/>
<evidence type="ECO:0000313" key="3">
    <source>
        <dbReference type="EMBL" id="MRW91388.1"/>
    </source>
</evidence>